<feature type="compositionally biased region" description="Basic residues" evidence="1">
    <location>
        <begin position="1"/>
        <end position="14"/>
    </location>
</feature>
<evidence type="ECO:0000313" key="3">
    <source>
        <dbReference type="Proteomes" id="UP000247702"/>
    </source>
</evidence>
<gene>
    <name evidence="2" type="ORF">RclHR1_00050058</name>
</gene>
<dbReference type="AlphaFoldDB" id="A0A2Z6S216"/>
<protein>
    <submittedName>
        <fullName evidence="2">Uncharacterized protein</fullName>
    </submittedName>
</protein>
<reference evidence="2 3" key="1">
    <citation type="submission" date="2017-11" db="EMBL/GenBank/DDBJ databases">
        <title>The genome of Rhizophagus clarus HR1 reveals common genetic basis of auxotrophy among arbuscular mycorrhizal fungi.</title>
        <authorList>
            <person name="Kobayashi Y."/>
        </authorList>
    </citation>
    <scope>NUCLEOTIDE SEQUENCE [LARGE SCALE GENOMIC DNA]</scope>
    <source>
        <strain evidence="2 3">HR1</strain>
    </source>
</reference>
<evidence type="ECO:0000313" key="2">
    <source>
        <dbReference type="EMBL" id="GBC03150.1"/>
    </source>
</evidence>
<name>A0A2Z6S216_9GLOM</name>
<comment type="caution">
    <text evidence="2">The sequence shown here is derived from an EMBL/GenBank/DDBJ whole genome shotgun (WGS) entry which is preliminary data.</text>
</comment>
<evidence type="ECO:0000256" key="1">
    <source>
        <dbReference type="SAM" id="MobiDB-lite"/>
    </source>
</evidence>
<dbReference type="STRING" id="94130.A0A2Z6S216"/>
<feature type="region of interest" description="Disordered" evidence="1">
    <location>
        <begin position="1"/>
        <end position="35"/>
    </location>
</feature>
<sequence length="76" mass="8679">MGQRLSKRIKRKKSLSQPRSIDSDTDSNSNTSTKIVLQEHERTSIYFTYLRGLFNSEFSAPIDDVLILNGKIMETA</sequence>
<organism evidence="2 3">
    <name type="scientific">Rhizophagus clarus</name>
    <dbReference type="NCBI Taxonomy" id="94130"/>
    <lineage>
        <taxon>Eukaryota</taxon>
        <taxon>Fungi</taxon>
        <taxon>Fungi incertae sedis</taxon>
        <taxon>Mucoromycota</taxon>
        <taxon>Glomeromycotina</taxon>
        <taxon>Glomeromycetes</taxon>
        <taxon>Glomerales</taxon>
        <taxon>Glomeraceae</taxon>
        <taxon>Rhizophagus</taxon>
    </lineage>
</organism>
<dbReference type="Proteomes" id="UP000247702">
    <property type="component" value="Unassembled WGS sequence"/>
</dbReference>
<proteinExistence type="predicted"/>
<dbReference type="EMBL" id="BEXD01003870">
    <property type="protein sequence ID" value="GBC03150.1"/>
    <property type="molecule type" value="Genomic_DNA"/>
</dbReference>
<accession>A0A2Z6S216</accession>
<keyword evidence="3" id="KW-1185">Reference proteome</keyword>